<dbReference type="PANTHER" id="PTHR30288">
    <property type="entry name" value="FLAGELLAR CAP/ASSEMBLY PROTEIN FLID"/>
    <property type="match status" value="1"/>
</dbReference>
<keyword evidence="3 5" id="KW-0175">Coiled coil</keyword>
<feature type="domain" description="Flagellar hook-associated protein 2 N-terminal" evidence="6">
    <location>
        <begin position="4"/>
        <end position="99"/>
    </location>
</feature>
<dbReference type="GO" id="GO:0009424">
    <property type="term" value="C:bacterial-type flagellum hook"/>
    <property type="evidence" value="ECO:0007669"/>
    <property type="project" value="UniProtKB-UniRule"/>
</dbReference>
<evidence type="ECO:0000256" key="3">
    <source>
        <dbReference type="ARBA" id="ARBA00023054"/>
    </source>
</evidence>
<proteinExistence type="inferred from homology"/>
<keyword evidence="8" id="KW-0282">Flagellum</keyword>
<keyword evidence="8" id="KW-0969">Cilium</keyword>
<evidence type="ECO:0000256" key="2">
    <source>
        <dbReference type="ARBA" id="ARBA00011255"/>
    </source>
</evidence>
<keyword evidence="5" id="KW-0964">Secreted</keyword>
<dbReference type="InterPro" id="IPR040026">
    <property type="entry name" value="FliD"/>
</dbReference>
<dbReference type="GO" id="GO:0071973">
    <property type="term" value="P:bacterial-type flagellum-dependent cell motility"/>
    <property type="evidence" value="ECO:0007669"/>
    <property type="project" value="TreeGrafter"/>
</dbReference>
<gene>
    <name evidence="8" type="primary">fliD_1</name>
    <name evidence="8" type="ORF">VTH8203_01148</name>
</gene>
<dbReference type="Pfam" id="PF02465">
    <property type="entry name" value="FliD_N"/>
    <property type="match status" value="1"/>
</dbReference>
<dbReference type="GO" id="GO:0009421">
    <property type="term" value="C:bacterial-type flagellum filament cap"/>
    <property type="evidence" value="ECO:0007669"/>
    <property type="project" value="InterPro"/>
</dbReference>
<evidence type="ECO:0000256" key="1">
    <source>
        <dbReference type="ARBA" id="ARBA00009764"/>
    </source>
</evidence>
<name>A0A240EFR9_9VIBR</name>
<dbReference type="Proteomes" id="UP000219336">
    <property type="component" value="Unassembled WGS sequence"/>
</dbReference>
<dbReference type="Pfam" id="PF07195">
    <property type="entry name" value="FliD_C"/>
    <property type="match status" value="1"/>
</dbReference>
<dbReference type="InterPro" id="IPR003481">
    <property type="entry name" value="FliD_N"/>
</dbReference>
<protein>
    <recommendedName>
        <fullName evidence="5">Flagellar hook-associated protein 2</fullName>
        <shortName evidence="5">HAP2</shortName>
    </recommendedName>
    <alternativeName>
        <fullName evidence="5">Flagellar cap protein</fullName>
    </alternativeName>
</protein>
<evidence type="ECO:0000313" key="8">
    <source>
        <dbReference type="EMBL" id="SNX47538.1"/>
    </source>
</evidence>
<keyword evidence="8" id="KW-0966">Cell projection</keyword>
<dbReference type="RefSeq" id="WP_096992802.1">
    <property type="nucleotide sequence ID" value="NZ_JBHSII010000001.1"/>
</dbReference>
<comment type="subunit">
    <text evidence="2 5">Homopentamer.</text>
</comment>
<keyword evidence="9" id="KW-1185">Reference proteome</keyword>
<evidence type="ECO:0000259" key="7">
    <source>
        <dbReference type="Pfam" id="PF07195"/>
    </source>
</evidence>
<dbReference type="InterPro" id="IPR010809">
    <property type="entry name" value="FliD_C"/>
</dbReference>
<feature type="domain" description="Flagellar hook-associated protein 2 C-terminal" evidence="7">
    <location>
        <begin position="212"/>
        <end position="432"/>
    </location>
</feature>
<reference evidence="9" key="1">
    <citation type="submission" date="2016-06" db="EMBL/GenBank/DDBJ databases">
        <authorList>
            <person name="Rodrigo-Torres L."/>
            <person name="Arahal R.D."/>
            <person name="Lucena T."/>
        </authorList>
    </citation>
    <scope>NUCLEOTIDE SEQUENCE [LARGE SCALE GENOMIC DNA]</scope>
    <source>
        <strain evidence="9">CECT8203</strain>
    </source>
</reference>
<evidence type="ECO:0000259" key="6">
    <source>
        <dbReference type="Pfam" id="PF02465"/>
    </source>
</evidence>
<accession>A0A240EFR9</accession>
<dbReference type="PANTHER" id="PTHR30288:SF0">
    <property type="entry name" value="FLAGELLAR HOOK-ASSOCIATED PROTEIN 2"/>
    <property type="match status" value="1"/>
</dbReference>
<comment type="subcellular location">
    <subcellularLocation>
        <location evidence="5">Secreted</location>
    </subcellularLocation>
    <subcellularLocation>
        <location evidence="5">Bacterial flagellum</location>
    </subcellularLocation>
</comment>
<feature type="coiled-coil region" evidence="5">
    <location>
        <begin position="382"/>
        <end position="409"/>
    </location>
</feature>
<dbReference type="GO" id="GO:0005576">
    <property type="term" value="C:extracellular region"/>
    <property type="evidence" value="ECO:0007669"/>
    <property type="project" value="UniProtKB-SubCell"/>
</dbReference>
<keyword evidence="4 5" id="KW-0975">Bacterial flagellum</keyword>
<dbReference type="EMBL" id="OANU01000010">
    <property type="protein sequence ID" value="SNX47538.1"/>
    <property type="molecule type" value="Genomic_DNA"/>
</dbReference>
<comment type="similarity">
    <text evidence="1 5">Belongs to the FliD family.</text>
</comment>
<evidence type="ECO:0000313" key="9">
    <source>
        <dbReference type="Proteomes" id="UP000219336"/>
    </source>
</evidence>
<organism evidence="8 9">
    <name type="scientific">Vibrio thalassae</name>
    <dbReference type="NCBI Taxonomy" id="1243014"/>
    <lineage>
        <taxon>Bacteria</taxon>
        <taxon>Pseudomonadati</taxon>
        <taxon>Pseudomonadota</taxon>
        <taxon>Gammaproteobacteria</taxon>
        <taxon>Vibrionales</taxon>
        <taxon>Vibrionaceae</taxon>
        <taxon>Vibrio</taxon>
    </lineage>
</organism>
<evidence type="ECO:0000256" key="4">
    <source>
        <dbReference type="ARBA" id="ARBA00023143"/>
    </source>
</evidence>
<sequence length="440" mass="47168">MNVDAVQLASNFASLDVQPFELRYNQKLSTISSKTSAINKVKTALQSLENNIYQFTKTGSSLTQTSTSTSSEDYVSLTTSPGTEEVNLDVFVKQMASNHQVVFDATSTDPNDVMAAAGSFSVMQGGATTSINIMDADSDISGDVTYSEFVTYFNDQFDGSIQATLIKSQGAMKVLFGSDNEGVEASFTLSADVASGWDTTVTAASAAPLQAAQDAIIALGNEFGTQLTSSSNTFEDLIDGVDLTVLKANISGDAATNINIGNDISATVASLQEFVDSYNNAVSEITNLTQSGSEDEARGVLASDSTIRNIKNQLSNVIRADYGGTRLFELGLEIDRDGKLSLDSDVFESAAANIDFETLFTGTGGVFEAFETQLESYIDFSNGSLNRRIDTLNNEKSRINDALSALDTRYETYYNRYLAQFTQLNSLSSQLDSVSGLFTV</sequence>
<dbReference type="GO" id="GO:0007155">
    <property type="term" value="P:cell adhesion"/>
    <property type="evidence" value="ECO:0007669"/>
    <property type="project" value="InterPro"/>
</dbReference>
<dbReference type="AlphaFoldDB" id="A0A240EFR9"/>
<comment type="function">
    <text evidence="5">Required for morphogenesis and for the elongation of the flagellar filament by facilitating polymerization of the flagellin monomers at the tip of growing filament. Forms a capping structure, which prevents flagellin subunits (transported through the central channel of the flagellum) from leaking out without polymerization at the distal end.</text>
</comment>
<dbReference type="OrthoDB" id="9810816at2"/>
<evidence type="ECO:0000256" key="5">
    <source>
        <dbReference type="RuleBase" id="RU362066"/>
    </source>
</evidence>